<accession>A0A1E3Q198</accession>
<evidence type="ECO:0000313" key="4">
    <source>
        <dbReference type="EMBL" id="ODQ71328.1"/>
    </source>
</evidence>
<proteinExistence type="inferred from homology"/>
<dbReference type="InterPro" id="IPR048364">
    <property type="entry name" value="Hikeshi-like_C"/>
</dbReference>
<sequence length="208" mass="22581">MFGAICAGRPVQTNLQQVDETKFVFQIEDGARVNHIVVFLLPGSRFPLLDPSVAASVYFQWPGRPFQLLGAISNSKPSAIFRVNQGTTASTTSSVDDMVDDIPSAEPITISLGISIESAAQVDAQLNELRAKTNGNSTALVTRTTQKVPVDPNSTAALASKIMSHAFNFLSGFATSDGMVSLKSFNDWWQKFQGKLVRDPQFLERLEG</sequence>
<dbReference type="PANTHER" id="PTHR12925:SF0">
    <property type="entry name" value="PROTEIN HIKESHI"/>
    <property type="match status" value="1"/>
</dbReference>
<dbReference type="Pfam" id="PF05603">
    <property type="entry name" value="Hikeshi-like_N"/>
    <property type="match status" value="1"/>
</dbReference>
<dbReference type="Proteomes" id="UP000094385">
    <property type="component" value="Unassembled WGS sequence"/>
</dbReference>
<dbReference type="EMBL" id="KV454298">
    <property type="protein sequence ID" value="ODQ71328.1"/>
    <property type="molecule type" value="Genomic_DNA"/>
</dbReference>
<dbReference type="InterPro" id="IPR008493">
    <property type="entry name" value="Hikeshi-like_N"/>
</dbReference>
<dbReference type="InterPro" id="IPR031318">
    <property type="entry name" value="OPI10"/>
</dbReference>
<protein>
    <submittedName>
        <fullName evidence="4">Uncharacterized protein</fullName>
    </submittedName>
</protein>
<dbReference type="GO" id="GO:0005635">
    <property type="term" value="C:nuclear envelope"/>
    <property type="evidence" value="ECO:0007669"/>
    <property type="project" value="EnsemblFungi"/>
</dbReference>
<dbReference type="GO" id="GO:0061608">
    <property type="term" value="F:nuclear import signal receptor activity"/>
    <property type="evidence" value="ECO:0007669"/>
    <property type="project" value="EnsemblFungi"/>
</dbReference>
<comment type="similarity">
    <text evidence="1">Belongs to the OPI10 family.</text>
</comment>
<organism evidence="4 5">
    <name type="scientific">Lipomyces starkeyi NRRL Y-11557</name>
    <dbReference type="NCBI Taxonomy" id="675824"/>
    <lineage>
        <taxon>Eukaryota</taxon>
        <taxon>Fungi</taxon>
        <taxon>Dikarya</taxon>
        <taxon>Ascomycota</taxon>
        <taxon>Saccharomycotina</taxon>
        <taxon>Lipomycetes</taxon>
        <taxon>Lipomycetales</taxon>
        <taxon>Lipomycetaceae</taxon>
        <taxon>Lipomyces</taxon>
    </lineage>
</organism>
<evidence type="ECO:0000259" key="3">
    <source>
        <dbReference type="Pfam" id="PF21057"/>
    </source>
</evidence>
<dbReference type="PANTHER" id="PTHR12925">
    <property type="entry name" value="HIKESHI FAMILY MEMBER"/>
    <property type="match status" value="1"/>
</dbReference>
<gene>
    <name evidence="4" type="ORF">LIPSTDRAFT_98006</name>
</gene>
<feature type="domain" description="Hikeshi-like N-terminal" evidence="2">
    <location>
        <begin position="5"/>
        <end position="132"/>
    </location>
</feature>
<dbReference type="GO" id="GO:0005829">
    <property type="term" value="C:cytosol"/>
    <property type="evidence" value="ECO:0007669"/>
    <property type="project" value="TreeGrafter"/>
</dbReference>
<dbReference type="AlphaFoldDB" id="A0A1E3Q198"/>
<evidence type="ECO:0000259" key="2">
    <source>
        <dbReference type="Pfam" id="PF05603"/>
    </source>
</evidence>
<dbReference type="Pfam" id="PF21057">
    <property type="entry name" value="Hikeshi-like_C"/>
    <property type="match status" value="1"/>
</dbReference>
<dbReference type="OrthoDB" id="10248398at2759"/>
<name>A0A1E3Q198_LIPST</name>
<evidence type="ECO:0000313" key="5">
    <source>
        <dbReference type="Proteomes" id="UP000094385"/>
    </source>
</evidence>
<evidence type="ECO:0000256" key="1">
    <source>
        <dbReference type="ARBA" id="ARBA00006623"/>
    </source>
</evidence>
<reference evidence="4 5" key="1">
    <citation type="journal article" date="2016" name="Proc. Natl. Acad. Sci. U.S.A.">
        <title>Comparative genomics of biotechnologically important yeasts.</title>
        <authorList>
            <person name="Riley R."/>
            <person name="Haridas S."/>
            <person name="Wolfe K.H."/>
            <person name="Lopes M.R."/>
            <person name="Hittinger C.T."/>
            <person name="Goeker M."/>
            <person name="Salamov A.A."/>
            <person name="Wisecaver J.H."/>
            <person name="Long T.M."/>
            <person name="Calvey C.H."/>
            <person name="Aerts A.L."/>
            <person name="Barry K.W."/>
            <person name="Choi C."/>
            <person name="Clum A."/>
            <person name="Coughlan A.Y."/>
            <person name="Deshpande S."/>
            <person name="Douglass A.P."/>
            <person name="Hanson S.J."/>
            <person name="Klenk H.-P."/>
            <person name="LaButti K.M."/>
            <person name="Lapidus A."/>
            <person name="Lindquist E.A."/>
            <person name="Lipzen A.M."/>
            <person name="Meier-Kolthoff J.P."/>
            <person name="Ohm R.A."/>
            <person name="Otillar R.P."/>
            <person name="Pangilinan J.L."/>
            <person name="Peng Y."/>
            <person name="Rokas A."/>
            <person name="Rosa C.A."/>
            <person name="Scheuner C."/>
            <person name="Sibirny A.A."/>
            <person name="Slot J.C."/>
            <person name="Stielow J.B."/>
            <person name="Sun H."/>
            <person name="Kurtzman C.P."/>
            <person name="Blackwell M."/>
            <person name="Grigoriev I.V."/>
            <person name="Jeffries T.W."/>
        </authorList>
    </citation>
    <scope>NUCLEOTIDE SEQUENCE [LARGE SCALE GENOMIC DNA]</scope>
    <source>
        <strain evidence="4 5">NRRL Y-11557</strain>
    </source>
</reference>
<keyword evidence="5" id="KW-1185">Reference proteome</keyword>
<dbReference type="GO" id="GO:0006606">
    <property type="term" value="P:protein import into nucleus"/>
    <property type="evidence" value="ECO:0007669"/>
    <property type="project" value="EnsemblFungi"/>
</dbReference>
<dbReference type="STRING" id="675824.A0A1E3Q198"/>
<feature type="domain" description="Hikeshi-like C-terminal" evidence="3">
    <location>
        <begin position="154"/>
        <end position="205"/>
    </location>
</feature>